<dbReference type="InterPro" id="IPR028565">
    <property type="entry name" value="MHD"/>
</dbReference>
<feature type="region of interest" description="Disordered" evidence="12">
    <location>
        <begin position="297"/>
        <end position="327"/>
    </location>
</feature>
<proteinExistence type="inferred from homology"/>
<sequence>MVVLSAAVLTKGGKTLLARQFVEMSRIRIEGLLAAFPGLVQASAEHTFVETDAVRYLYQPIESLYVLLITTKKSNIVEDLETLRLISKILPEYSPRYGIVDENGVTDAAFEILYSLDEVLDWGGLRQAVSLQQIATYTEMYSHEERLSQMIKESKMAEAKEVSKRRAEAIARSRGPSTGGGGDDRFGGLAGEISRTFQNVGLGGLARDIGLAPTGPRAGGPAVSAYAAQGGMSSEDYAASAGGGIGGGGFGGGGTGGTGGGGGMAGFGSSSMGGGGGGGGGYGGGAGFDGTGSAGSFGAGGSGGGRSAPVTAPMPGSGKGMSLGKARRQDTLLDAMRKEGEVVDTPVPSRSSARPSVAAAAAASAAAVYAPPMAAVHVSTAEKINVQVSRDGGVSSMDVKGDLFLRINDAASAAVRVAVAMGDNTSLQMRTHPNIDKTLFATESTLGLKDPSRPFPTGNPLGVLRWRMQSKDESLLPLSVTCWPSDSGDDSVVNLEYDLGSVSPELRNVEITVPIPTGAQPVVSSCDGEFTVVPREQAVRWSIPVVDGGNNQGSLEFSVSACDPDAFFPVRVSFESAHTFAKIAVNAVSAAATGEPVNFTNDATLTPEKFTIE</sequence>
<keyword evidence="7 11" id="KW-0653">Protein transport</keyword>
<dbReference type="Pfam" id="PF00928">
    <property type="entry name" value="Adap_comp_sub"/>
    <property type="match status" value="1"/>
</dbReference>
<organism evidence="14 15">
    <name type="scientific">Porphyra umbilicalis</name>
    <name type="common">Purple laver</name>
    <name type="synonym">Red alga</name>
    <dbReference type="NCBI Taxonomy" id="2786"/>
    <lineage>
        <taxon>Eukaryota</taxon>
        <taxon>Rhodophyta</taxon>
        <taxon>Bangiophyceae</taxon>
        <taxon>Bangiales</taxon>
        <taxon>Bangiaceae</taxon>
        <taxon>Porphyra</taxon>
    </lineage>
</organism>
<comment type="function">
    <text evidence="11">The coatomer is a cytosolic protein complex that binds to dilysine motifs and reversibly associates with Golgi non-clathrin-coated vesicles, which further mediate biosynthetic protein transport from the ER, via the Golgi up to the trans Golgi network.</text>
</comment>
<dbReference type="InterPro" id="IPR036168">
    <property type="entry name" value="AP2_Mu_C_sf"/>
</dbReference>
<evidence type="ECO:0000313" key="15">
    <source>
        <dbReference type="Proteomes" id="UP000218209"/>
    </source>
</evidence>
<feature type="compositionally biased region" description="Gly residues" evidence="12">
    <location>
        <begin position="297"/>
        <end position="306"/>
    </location>
</feature>
<dbReference type="InterPro" id="IPR027059">
    <property type="entry name" value="Coatomer_dsu"/>
</dbReference>
<keyword evidence="6 11" id="KW-0931">ER-Golgi transport</keyword>
<dbReference type="GO" id="GO:0030126">
    <property type="term" value="C:COPI vesicle coat"/>
    <property type="evidence" value="ECO:0007669"/>
    <property type="project" value="UniProtKB-UniRule"/>
</dbReference>
<dbReference type="GO" id="GO:0051645">
    <property type="term" value="P:Golgi localization"/>
    <property type="evidence" value="ECO:0007669"/>
    <property type="project" value="TreeGrafter"/>
</dbReference>
<comment type="subunit">
    <text evidence="3 11">Oligomeric complex that consists of at least the alpha, beta, beta', gamma, delta, epsilon and zeta subunits.</text>
</comment>
<evidence type="ECO:0000256" key="5">
    <source>
        <dbReference type="ARBA" id="ARBA00022490"/>
    </source>
</evidence>
<evidence type="ECO:0000256" key="12">
    <source>
        <dbReference type="SAM" id="MobiDB-lite"/>
    </source>
</evidence>
<dbReference type="AlphaFoldDB" id="A0A1X6PBY3"/>
<reference evidence="14 15" key="1">
    <citation type="submission" date="2017-03" db="EMBL/GenBank/DDBJ databases">
        <title>WGS assembly of Porphyra umbilicalis.</title>
        <authorList>
            <person name="Brawley S.H."/>
            <person name="Blouin N.A."/>
            <person name="Ficko-Blean E."/>
            <person name="Wheeler G.L."/>
            <person name="Lohr M."/>
            <person name="Goodson H.V."/>
            <person name="Jenkins J.W."/>
            <person name="Blaby-Haas C.E."/>
            <person name="Helliwell K.E."/>
            <person name="Chan C."/>
            <person name="Marriage T."/>
            <person name="Bhattacharya D."/>
            <person name="Klein A.S."/>
            <person name="Badis Y."/>
            <person name="Brodie J."/>
            <person name="Cao Y."/>
            <person name="Collen J."/>
            <person name="Dittami S.M."/>
            <person name="Gachon C.M."/>
            <person name="Green B.R."/>
            <person name="Karpowicz S."/>
            <person name="Kim J.W."/>
            <person name="Kudahl U."/>
            <person name="Lin S."/>
            <person name="Michel G."/>
            <person name="Mittag M."/>
            <person name="Olson B.J."/>
            <person name="Pangilinan J."/>
            <person name="Peng Y."/>
            <person name="Qiu H."/>
            <person name="Shu S."/>
            <person name="Singer J.T."/>
            <person name="Smith A.G."/>
            <person name="Sprecher B.N."/>
            <person name="Wagner V."/>
            <person name="Wang W."/>
            <person name="Wang Z.-Y."/>
            <person name="Yan J."/>
            <person name="Yarish C."/>
            <person name="Zoeuner-Riek S."/>
            <person name="Zhuang Y."/>
            <person name="Zou Y."/>
            <person name="Lindquist E.A."/>
            <person name="Grimwood J."/>
            <person name="Barry K."/>
            <person name="Rokhsar D.S."/>
            <person name="Schmutz J."/>
            <person name="Stiller J.W."/>
            <person name="Grossman A.R."/>
            <person name="Prochnik S.E."/>
        </authorList>
    </citation>
    <scope>NUCLEOTIDE SEQUENCE [LARGE SCALE GENOMIC DNA]</scope>
    <source>
        <strain evidence="14">4086291</strain>
    </source>
</reference>
<dbReference type="InterPro" id="IPR011012">
    <property type="entry name" value="Longin-like_dom_sf"/>
</dbReference>
<dbReference type="EMBL" id="KV918814">
    <property type="protein sequence ID" value="OSX78354.1"/>
    <property type="molecule type" value="Genomic_DNA"/>
</dbReference>
<dbReference type="Gene3D" id="2.60.40.1170">
    <property type="entry name" value="Mu homology domain, subdomain B"/>
    <property type="match status" value="2"/>
</dbReference>
<dbReference type="SUPFAM" id="SSF64356">
    <property type="entry name" value="SNARE-like"/>
    <property type="match status" value="1"/>
</dbReference>
<evidence type="ECO:0000256" key="2">
    <source>
        <dbReference type="ARBA" id="ARBA00010516"/>
    </source>
</evidence>
<dbReference type="PANTHER" id="PTHR10121">
    <property type="entry name" value="COATOMER SUBUNIT DELTA"/>
    <property type="match status" value="1"/>
</dbReference>
<keyword evidence="10" id="KW-0968">Cytoplasmic vesicle</keyword>
<keyword evidence="4 11" id="KW-0813">Transport</keyword>
<evidence type="ECO:0000256" key="10">
    <source>
        <dbReference type="ARBA" id="ARBA00023329"/>
    </source>
</evidence>
<name>A0A1X6PBY3_PORUM</name>
<accession>A0A1X6PBY3</accession>
<evidence type="ECO:0000256" key="9">
    <source>
        <dbReference type="ARBA" id="ARBA00023136"/>
    </source>
</evidence>
<evidence type="ECO:0000256" key="7">
    <source>
        <dbReference type="ARBA" id="ARBA00022927"/>
    </source>
</evidence>
<dbReference type="Proteomes" id="UP000218209">
    <property type="component" value="Unassembled WGS sequence"/>
</dbReference>
<comment type="similarity">
    <text evidence="2 11">Belongs to the adaptor complexes medium subunit family. Delta-COP subfamily.</text>
</comment>
<evidence type="ECO:0000313" key="14">
    <source>
        <dbReference type="EMBL" id="OSX78354.1"/>
    </source>
</evidence>
<dbReference type="SUPFAM" id="SSF49447">
    <property type="entry name" value="Second domain of Mu2 adaptin subunit (ap50) of ap2 adaptor"/>
    <property type="match status" value="1"/>
</dbReference>
<dbReference type="CDD" id="cd09254">
    <property type="entry name" value="AP_delta-COPI_MHD"/>
    <property type="match status" value="1"/>
</dbReference>
<dbReference type="GO" id="GO:0000139">
    <property type="term" value="C:Golgi membrane"/>
    <property type="evidence" value="ECO:0007669"/>
    <property type="project" value="UniProtKB-SubCell"/>
</dbReference>
<dbReference type="PROSITE" id="PS51072">
    <property type="entry name" value="MHD"/>
    <property type="match status" value="1"/>
</dbReference>
<evidence type="ECO:0000256" key="8">
    <source>
        <dbReference type="ARBA" id="ARBA00023034"/>
    </source>
</evidence>
<dbReference type="GO" id="GO:0006888">
    <property type="term" value="P:endoplasmic reticulum to Golgi vesicle-mediated transport"/>
    <property type="evidence" value="ECO:0007669"/>
    <property type="project" value="TreeGrafter"/>
</dbReference>
<evidence type="ECO:0000256" key="1">
    <source>
        <dbReference type="ARBA" id="ARBA00004255"/>
    </source>
</evidence>
<feature type="domain" description="MHD" evidence="13">
    <location>
        <begin position="373"/>
        <end position="613"/>
    </location>
</feature>
<dbReference type="GO" id="GO:0006890">
    <property type="term" value="P:retrograde vesicle-mediated transport, Golgi to endoplasmic reticulum"/>
    <property type="evidence" value="ECO:0007669"/>
    <property type="project" value="UniProtKB-UniRule"/>
</dbReference>
<evidence type="ECO:0000256" key="6">
    <source>
        <dbReference type="ARBA" id="ARBA00022892"/>
    </source>
</evidence>
<evidence type="ECO:0000256" key="11">
    <source>
        <dbReference type="RuleBase" id="RU366052"/>
    </source>
</evidence>
<protein>
    <recommendedName>
        <fullName evidence="11">Coatomer subunit delta</fullName>
    </recommendedName>
</protein>
<dbReference type="Gene3D" id="3.30.450.60">
    <property type="match status" value="1"/>
</dbReference>
<dbReference type="CDD" id="cd14830">
    <property type="entry name" value="Delta_COP_N"/>
    <property type="match status" value="1"/>
</dbReference>
<keyword evidence="9 11" id="KW-0472">Membrane</keyword>
<dbReference type="OrthoDB" id="10266042at2759"/>
<comment type="subcellular location">
    <subcellularLocation>
        <location evidence="11">Cytoplasm</location>
    </subcellularLocation>
    <subcellularLocation>
        <location evidence="1 11">Golgi apparatus membrane</location>
        <topology evidence="1 11">Peripheral membrane protein</topology>
        <orientation evidence="1 11">Cytoplasmic side</orientation>
    </subcellularLocation>
    <subcellularLocation>
        <location evidence="11">Cytoplasmic vesicle</location>
        <location evidence="11">COPI-coated vesicle membrane</location>
        <topology evidence="11">Peripheral membrane protein</topology>
        <orientation evidence="11">Cytoplasmic side</orientation>
    </subcellularLocation>
</comment>
<evidence type="ECO:0000259" key="13">
    <source>
        <dbReference type="PROSITE" id="PS51072"/>
    </source>
</evidence>
<evidence type="ECO:0000256" key="4">
    <source>
        <dbReference type="ARBA" id="ARBA00022448"/>
    </source>
</evidence>
<dbReference type="PANTHER" id="PTHR10121:SF0">
    <property type="entry name" value="COATOMER SUBUNIT DELTA"/>
    <property type="match status" value="1"/>
</dbReference>
<dbReference type="FunFam" id="3.30.450.60:FF:000003">
    <property type="entry name" value="Coatomer subunit delta"/>
    <property type="match status" value="1"/>
</dbReference>
<keyword evidence="5 11" id="KW-0963">Cytoplasm</keyword>
<keyword evidence="15" id="KW-1185">Reference proteome</keyword>
<evidence type="ECO:0000256" key="3">
    <source>
        <dbReference type="ARBA" id="ARBA00011775"/>
    </source>
</evidence>
<dbReference type="GO" id="GO:0015031">
    <property type="term" value="P:protein transport"/>
    <property type="evidence" value="ECO:0007669"/>
    <property type="project" value="UniProtKB-KW"/>
</dbReference>
<keyword evidence="8 11" id="KW-0333">Golgi apparatus</keyword>
<gene>
    <name evidence="14" type="ORF">BU14_0111s0023</name>
</gene>